<keyword evidence="5" id="KW-1133">Transmembrane helix</keyword>
<dbReference type="OMA" id="LCPGNWS"/>
<dbReference type="AlphaFoldDB" id="A0A9F5IQC0"/>
<reference evidence="8" key="1">
    <citation type="submission" date="2025-08" db="UniProtKB">
        <authorList>
            <consortium name="RefSeq"/>
        </authorList>
    </citation>
    <scope>IDENTIFICATION</scope>
    <source>
        <tissue evidence="8">Liver</tissue>
    </source>
</reference>
<name>A0A9F5IQC0_PYTBI</name>
<sequence>MEDEEGYLALNIQARKEQSQIPVSLKPDTLLRYRCYRWTITGAGCVLISLLVGAVIALRICAFQRRQYKDAFDKSFDSQETTNGTETKHSLENVVSRLQTFSCKPVPVSSTESFRCHLCPGNWSYHDGKCYWISKEAGTWNKSQEDCRARGAQMLVLKEQAEMTFIQSISEETESLWIGLVGTFPGRKWMWVDDSPLNEKLLQELGPFLGNSCGMLNGHKVIAEACITLSMWVCETVPLDINQHLT</sequence>
<dbReference type="InterPro" id="IPR033992">
    <property type="entry name" value="NKR-like_CTLD"/>
</dbReference>
<evidence type="ECO:0000256" key="5">
    <source>
        <dbReference type="SAM" id="Phobius"/>
    </source>
</evidence>
<dbReference type="InterPro" id="IPR051379">
    <property type="entry name" value="C-type_Lectin_Receptor_IMM"/>
</dbReference>
<evidence type="ECO:0000313" key="8">
    <source>
        <dbReference type="RefSeq" id="XP_025029469.1"/>
    </source>
</evidence>
<feature type="transmembrane region" description="Helical" evidence="5">
    <location>
        <begin position="36"/>
        <end position="58"/>
    </location>
</feature>
<dbReference type="KEGG" id="pbi:112542011"/>
<evidence type="ECO:0000313" key="7">
    <source>
        <dbReference type="Proteomes" id="UP000695026"/>
    </source>
</evidence>
<accession>A0A9F5IQC0</accession>
<keyword evidence="5" id="KW-0812">Transmembrane</keyword>
<dbReference type="GO" id="GO:0030246">
    <property type="term" value="F:carbohydrate binding"/>
    <property type="evidence" value="ECO:0007669"/>
    <property type="project" value="UniProtKB-KW"/>
</dbReference>
<dbReference type="InterPro" id="IPR001304">
    <property type="entry name" value="C-type_lectin-like"/>
</dbReference>
<keyword evidence="7" id="KW-1185">Reference proteome</keyword>
<dbReference type="CDD" id="cd03593">
    <property type="entry name" value="CLECT_NK_receptors_like"/>
    <property type="match status" value="1"/>
</dbReference>
<dbReference type="Proteomes" id="UP000695026">
    <property type="component" value="Unplaced"/>
</dbReference>
<protein>
    <submittedName>
        <fullName evidence="8">Killer cell lectin-like receptor subfamily B member 1B allele B</fullName>
    </submittedName>
</protein>
<dbReference type="GO" id="GO:0005886">
    <property type="term" value="C:plasma membrane"/>
    <property type="evidence" value="ECO:0007669"/>
    <property type="project" value="TreeGrafter"/>
</dbReference>
<keyword evidence="5" id="KW-0472">Membrane</keyword>
<gene>
    <name evidence="8" type="primary">LOC112542011</name>
</gene>
<evidence type="ECO:0000256" key="2">
    <source>
        <dbReference type="ARBA" id="ARBA00004613"/>
    </source>
</evidence>
<organism evidence="7 8">
    <name type="scientific">Python bivittatus</name>
    <name type="common">Burmese python</name>
    <name type="synonym">Python molurus bivittatus</name>
    <dbReference type="NCBI Taxonomy" id="176946"/>
    <lineage>
        <taxon>Eukaryota</taxon>
        <taxon>Metazoa</taxon>
        <taxon>Chordata</taxon>
        <taxon>Craniata</taxon>
        <taxon>Vertebrata</taxon>
        <taxon>Euteleostomi</taxon>
        <taxon>Lepidosauria</taxon>
        <taxon>Squamata</taxon>
        <taxon>Bifurcata</taxon>
        <taxon>Unidentata</taxon>
        <taxon>Episquamata</taxon>
        <taxon>Toxicofera</taxon>
        <taxon>Serpentes</taxon>
        <taxon>Henophidia</taxon>
        <taxon>Pythonidae</taxon>
        <taxon>Python</taxon>
    </lineage>
</organism>
<evidence type="ECO:0000256" key="4">
    <source>
        <dbReference type="ARBA" id="ARBA00022734"/>
    </source>
</evidence>
<dbReference type="GO" id="GO:0005576">
    <property type="term" value="C:extracellular region"/>
    <property type="evidence" value="ECO:0007669"/>
    <property type="project" value="UniProtKB-SubCell"/>
</dbReference>
<dbReference type="GeneID" id="112542011"/>
<keyword evidence="4" id="KW-0430">Lectin</keyword>
<dbReference type="PROSITE" id="PS50041">
    <property type="entry name" value="C_TYPE_LECTIN_2"/>
    <property type="match status" value="1"/>
</dbReference>
<dbReference type="OrthoDB" id="538816at2759"/>
<dbReference type="RefSeq" id="XP_025029469.1">
    <property type="nucleotide sequence ID" value="XM_025173701.1"/>
</dbReference>
<evidence type="ECO:0000259" key="6">
    <source>
        <dbReference type="PROSITE" id="PS50041"/>
    </source>
</evidence>
<keyword evidence="3" id="KW-0964">Secreted</keyword>
<evidence type="ECO:0000256" key="1">
    <source>
        <dbReference type="ARBA" id="ARBA00004167"/>
    </source>
</evidence>
<dbReference type="PANTHER" id="PTHR46746">
    <property type="entry name" value="KILLER CELL LECTIN-LIKE RECEPTOR SUBFAMILY F MEMBER 2"/>
    <property type="match status" value="1"/>
</dbReference>
<evidence type="ECO:0000256" key="3">
    <source>
        <dbReference type="ARBA" id="ARBA00022525"/>
    </source>
</evidence>
<dbReference type="Gene3D" id="3.10.100.10">
    <property type="entry name" value="Mannose-Binding Protein A, subunit A"/>
    <property type="match status" value="1"/>
</dbReference>
<proteinExistence type="predicted"/>
<dbReference type="InterPro" id="IPR016187">
    <property type="entry name" value="CTDL_fold"/>
</dbReference>
<dbReference type="SMART" id="SM00034">
    <property type="entry name" value="CLECT"/>
    <property type="match status" value="1"/>
</dbReference>
<dbReference type="Pfam" id="PF00059">
    <property type="entry name" value="Lectin_C"/>
    <property type="match status" value="1"/>
</dbReference>
<dbReference type="InterPro" id="IPR016186">
    <property type="entry name" value="C-type_lectin-like/link_sf"/>
</dbReference>
<dbReference type="PANTHER" id="PTHR46746:SF3">
    <property type="entry name" value="C-TYPE LECTIN DOMAIN-CONTAINING PROTEIN-RELATED"/>
    <property type="match status" value="1"/>
</dbReference>
<dbReference type="SUPFAM" id="SSF56436">
    <property type="entry name" value="C-type lectin-like"/>
    <property type="match status" value="1"/>
</dbReference>
<comment type="subcellular location">
    <subcellularLocation>
        <location evidence="1">Membrane</location>
        <topology evidence="1">Single-pass membrane protein</topology>
    </subcellularLocation>
    <subcellularLocation>
        <location evidence="2">Secreted</location>
    </subcellularLocation>
</comment>
<feature type="domain" description="C-type lectin" evidence="6">
    <location>
        <begin position="126"/>
        <end position="235"/>
    </location>
</feature>